<name>A0ACC0TWQ4_9AGAM</name>
<organism evidence="1 2">
    <name type="scientific">Russula earlei</name>
    <dbReference type="NCBI Taxonomy" id="71964"/>
    <lineage>
        <taxon>Eukaryota</taxon>
        <taxon>Fungi</taxon>
        <taxon>Dikarya</taxon>
        <taxon>Basidiomycota</taxon>
        <taxon>Agaricomycotina</taxon>
        <taxon>Agaricomycetes</taxon>
        <taxon>Russulales</taxon>
        <taxon>Russulaceae</taxon>
        <taxon>Russula</taxon>
    </lineage>
</organism>
<sequence length="241" mass="24699">MVLALMASPVATSWWWSLIFLQGSVVASVSLRWQHALQFPVICVFFLAVQGSMTARDGSERAVWSGGGGIGGKSEFIDRDIDGEDLRRRAKGKTAGGKAKDGDMDGTGCETGDVRAVAAAGMTGPEMGDVEAAVVGGDAGDTADMTLREMVRCRAEMTVGMAGIIMEGGGGTVGKAGRAGAWANVVMMGDTGHAGMAGMMGMGVGDVELMVGNAGLKVRAGSDEGEREDSSRGTHGAVFET</sequence>
<dbReference type="Proteomes" id="UP001207468">
    <property type="component" value="Unassembled WGS sequence"/>
</dbReference>
<accession>A0ACC0TWQ4</accession>
<keyword evidence="2" id="KW-1185">Reference proteome</keyword>
<dbReference type="EMBL" id="JAGFNK010000356">
    <property type="protein sequence ID" value="KAI9451887.1"/>
    <property type="molecule type" value="Genomic_DNA"/>
</dbReference>
<proteinExistence type="predicted"/>
<comment type="caution">
    <text evidence="1">The sequence shown here is derived from an EMBL/GenBank/DDBJ whole genome shotgun (WGS) entry which is preliminary data.</text>
</comment>
<evidence type="ECO:0000313" key="1">
    <source>
        <dbReference type="EMBL" id="KAI9451887.1"/>
    </source>
</evidence>
<reference evidence="1" key="1">
    <citation type="submission" date="2021-03" db="EMBL/GenBank/DDBJ databases">
        <title>Evolutionary priming and transition to the ectomycorrhizal habit in an iconic lineage of mushroom-forming fungi: is preadaptation a requirement?</title>
        <authorList>
            <consortium name="DOE Joint Genome Institute"/>
            <person name="Looney B.P."/>
            <person name="Miyauchi S."/>
            <person name="Morin E."/>
            <person name="Drula E."/>
            <person name="Courty P.E."/>
            <person name="Chicoki N."/>
            <person name="Fauchery L."/>
            <person name="Kohler A."/>
            <person name="Kuo A."/>
            <person name="LaButti K."/>
            <person name="Pangilinan J."/>
            <person name="Lipzen A."/>
            <person name="Riley R."/>
            <person name="Andreopoulos W."/>
            <person name="He G."/>
            <person name="Johnson J."/>
            <person name="Barry K.W."/>
            <person name="Grigoriev I.V."/>
            <person name="Nagy L."/>
            <person name="Hibbett D."/>
            <person name="Henrissat B."/>
            <person name="Matheny P.B."/>
            <person name="Labbe J."/>
            <person name="Martin A.F."/>
        </authorList>
    </citation>
    <scope>NUCLEOTIDE SEQUENCE</scope>
    <source>
        <strain evidence="1">BPL698</strain>
    </source>
</reference>
<gene>
    <name evidence="1" type="ORF">F5148DRAFT_1152359</name>
</gene>
<protein>
    <submittedName>
        <fullName evidence="1">Uncharacterized protein</fullName>
    </submittedName>
</protein>
<evidence type="ECO:0000313" key="2">
    <source>
        <dbReference type="Proteomes" id="UP001207468"/>
    </source>
</evidence>